<dbReference type="GO" id="GO:0005886">
    <property type="term" value="C:plasma membrane"/>
    <property type="evidence" value="ECO:0007669"/>
    <property type="project" value="UniProtKB-SubCell"/>
</dbReference>
<comment type="caution">
    <text evidence="8">The sequence shown here is derived from an EMBL/GenBank/DDBJ whole genome shotgun (WGS) entry which is preliminary data.</text>
</comment>
<evidence type="ECO:0000256" key="6">
    <source>
        <dbReference type="ARBA" id="ARBA00023136"/>
    </source>
</evidence>
<feature type="transmembrane region" description="Helical" evidence="7">
    <location>
        <begin position="62"/>
        <end position="79"/>
    </location>
</feature>
<evidence type="ECO:0000256" key="2">
    <source>
        <dbReference type="ARBA" id="ARBA00006679"/>
    </source>
</evidence>
<evidence type="ECO:0000256" key="4">
    <source>
        <dbReference type="ARBA" id="ARBA00022692"/>
    </source>
</evidence>
<reference evidence="8 9" key="1">
    <citation type="submission" date="2019-09" db="EMBL/GenBank/DDBJ databases">
        <authorList>
            <person name="Wang X."/>
        </authorList>
    </citation>
    <scope>NUCLEOTIDE SEQUENCE [LARGE SCALE GENOMIC DNA]</scope>
    <source>
        <strain evidence="8 9">CICC 11023</strain>
    </source>
</reference>
<evidence type="ECO:0000256" key="1">
    <source>
        <dbReference type="ARBA" id="ARBA00004651"/>
    </source>
</evidence>
<organism evidence="8 9">
    <name type="scientific">Nocardia colli</name>
    <dbReference type="NCBI Taxonomy" id="2545717"/>
    <lineage>
        <taxon>Bacteria</taxon>
        <taxon>Bacillati</taxon>
        <taxon>Actinomycetota</taxon>
        <taxon>Actinomycetes</taxon>
        <taxon>Mycobacteriales</taxon>
        <taxon>Nocardiaceae</taxon>
        <taxon>Nocardia</taxon>
    </lineage>
</organism>
<feature type="transmembrane region" description="Helical" evidence="7">
    <location>
        <begin position="20"/>
        <end position="42"/>
    </location>
</feature>
<evidence type="ECO:0000313" key="9">
    <source>
        <dbReference type="Proteomes" id="UP000323876"/>
    </source>
</evidence>
<name>A0A5N0DXY4_9NOCA</name>
<evidence type="ECO:0000256" key="3">
    <source>
        <dbReference type="ARBA" id="ARBA00022475"/>
    </source>
</evidence>
<dbReference type="Proteomes" id="UP000323876">
    <property type="component" value="Unassembled WGS sequence"/>
</dbReference>
<dbReference type="EMBL" id="VXLC01000030">
    <property type="protein sequence ID" value="KAA8881992.1"/>
    <property type="molecule type" value="Genomic_DNA"/>
</dbReference>
<dbReference type="InterPro" id="IPR032808">
    <property type="entry name" value="DoxX"/>
</dbReference>
<evidence type="ECO:0000313" key="8">
    <source>
        <dbReference type="EMBL" id="KAA8881992.1"/>
    </source>
</evidence>
<feature type="transmembrane region" description="Helical" evidence="7">
    <location>
        <begin position="86"/>
        <end position="108"/>
    </location>
</feature>
<keyword evidence="5 7" id="KW-1133">Transmembrane helix</keyword>
<sequence length="159" mass="16358">MHLLSSEANAGPAPGSPGAIVLGLFRILVGLSFAIHGMSGLFAWPVAPHSGHVAEFASWPSWWASAIQLVAGGLVTLGLGTRIAALLCSGSMAYAFLFVHLKTGILPIQNGGEAAVMFCWAFFLIAVLGPGAFAVGALIPRPSRAQRRTTPAAVAPTRG</sequence>
<accession>A0A5N0DXY4</accession>
<evidence type="ECO:0000256" key="7">
    <source>
        <dbReference type="SAM" id="Phobius"/>
    </source>
</evidence>
<dbReference type="OrthoDB" id="9808524at2"/>
<dbReference type="RefSeq" id="WP_150407358.1">
    <property type="nucleotide sequence ID" value="NZ_JBHJYQ010000005.1"/>
</dbReference>
<comment type="similarity">
    <text evidence="2">Belongs to the DoxX family.</text>
</comment>
<keyword evidence="3" id="KW-1003">Cell membrane</keyword>
<dbReference type="InterPro" id="IPR051907">
    <property type="entry name" value="DoxX-like_oxidoreductase"/>
</dbReference>
<keyword evidence="9" id="KW-1185">Reference proteome</keyword>
<keyword evidence="4 7" id="KW-0812">Transmembrane</keyword>
<protein>
    <submittedName>
        <fullName evidence="8">DoxX family protein</fullName>
    </submittedName>
</protein>
<dbReference type="PANTHER" id="PTHR33452:SF4">
    <property type="entry name" value="BLL4328 PROTEIN"/>
    <property type="match status" value="1"/>
</dbReference>
<dbReference type="Pfam" id="PF07681">
    <property type="entry name" value="DoxX"/>
    <property type="match status" value="1"/>
</dbReference>
<comment type="subcellular location">
    <subcellularLocation>
        <location evidence="1">Cell membrane</location>
        <topology evidence="1">Multi-pass membrane protein</topology>
    </subcellularLocation>
</comment>
<evidence type="ECO:0000256" key="5">
    <source>
        <dbReference type="ARBA" id="ARBA00022989"/>
    </source>
</evidence>
<dbReference type="AlphaFoldDB" id="A0A5N0DXY4"/>
<feature type="transmembrane region" description="Helical" evidence="7">
    <location>
        <begin position="114"/>
        <end position="139"/>
    </location>
</feature>
<dbReference type="PANTHER" id="PTHR33452">
    <property type="entry name" value="OXIDOREDUCTASE CATD-RELATED"/>
    <property type="match status" value="1"/>
</dbReference>
<keyword evidence="6 7" id="KW-0472">Membrane</keyword>
<proteinExistence type="inferred from homology"/>
<gene>
    <name evidence="8" type="ORF">F3087_39875</name>
</gene>